<feature type="region of interest" description="Disordered" evidence="1">
    <location>
        <begin position="290"/>
        <end position="309"/>
    </location>
</feature>
<proteinExistence type="predicted"/>
<gene>
    <name evidence="3" type="ORF">SEMRO_200_G084610.1</name>
</gene>
<name>A0A9N8DPU1_9STRA</name>
<dbReference type="Proteomes" id="UP001153069">
    <property type="component" value="Unassembled WGS sequence"/>
</dbReference>
<evidence type="ECO:0000256" key="1">
    <source>
        <dbReference type="SAM" id="MobiDB-lite"/>
    </source>
</evidence>
<organism evidence="3 4">
    <name type="scientific">Seminavis robusta</name>
    <dbReference type="NCBI Taxonomy" id="568900"/>
    <lineage>
        <taxon>Eukaryota</taxon>
        <taxon>Sar</taxon>
        <taxon>Stramenopiles</taxon>
        <taxon>Ochrophyta</taxon>
        <taxon>Bacillariophyta</taxon>
        <taxon>Bacillariophyceae</taxon>
        <taxon>Bacillariophycidae</taxon>
        <taxon>Naviculales</taxon>
        <taxon>Naviculaceae</taxon>
        <taxon>Seminavis</taxon>
    </lineage>
</organism>
<dbReference type="AlphaFoldDB" id="A0A9N8DPU1"/>
<comment type="caution">
    <text evidence="3">The sequence shown here is derived from an EMBL/GenBank/DDBJ whole genome shotgun (WGS) entry which is preliminary data.</text>
</comment>
<dbReference type="InterPro" id="IPR049227">
    <property type="entry name" value="DUF6824"/>
</dbReference>
<evidence type="ECO:0000313" key="3">
    <source>
        <dbReference type="EMBL" id="CAB9504526.1"/>
    </source>
</evidence>
<evidence type="ECO:0000313" key="4">
    <source>
        <dbReference type="Proteomes" id="UP001153069"/>
    </source>
</evidence>
<feature type="region of interest" description="Disordered" evidence="1">
    <location>
        <begin position="317"/>
        <end position="374"/>
    </location>
</feature>
<protein>
    <recommendedName>
        <fullName evidence="2">DUF6824 domain-containing protein</fullName>
    </recommendedName>
</protein>
<keyword evidence="4" id="KW-1185">Reference proteome</keyword>
<dbReference type="OrthoDB" id="49314at2759"/>
<accession>A0A9N8DPU1</accession>
<reference evidence="3" key="1">
    <citation type="submission" date="2020-06" db="EMBL/GenBank/DDBJ databases">
        <authorList>
            <consortium name="Plant Systems Biology data submission"/>
        </authorList>
    </citation>
    <scope>NUCLEOTIDE SEQUENCE</scope>
    <source>
        <strain evidence="3">D6</strain>
    </source>
</reference>
<feature type="domain" description="DUF6824" evidence="2">
    <location>
        <begin position="29"/>
        <end position="118"/>
    </location>
</feature>
<evidence type="ECO:0000259" key="2">
    <source>
        <dbReference type="Pfam" id="PF20710"/>
    </source>
</evidence>
<dbReference type="Pfam" id="PF20710">
    <property type="entry name" value="DUF6824"/>
    <property type="match status" value="1"/>
</dbReference>
<feature type="region of interest" description="Disordered" evidence="1">
    <location>
        <begin position="118"/>
        <end position="159"/>
    </location>
</feature>
<sequence length="399" mass="43062">MQSTVQARNRQYQQVAANLYDIEDPGPNDVLFGRGTGSNMHSGNIRFRALIQKYKSVYRDTPKKMKPSVSTKVVALWRAQDPPGRFLTRSDRFHGSRRTFYDVGDAMARRKAAQCLREKSTKERIQQQVGGIKEETAEKEETDAPAATTQESATGIQEDDTDLFAGSDFLDASNSSSSSNASNEFLSIASALGINTAQAGPGKILEDDFPTGSSFLDHSNATKTDDGNNNETMTLLKTLNLPTADDFDNMKLPDSLKVVASKYKDDGWMGGASKQENKNNTLSLMDVYAAESENESTGERPSDSPFLFASFDLGTNNNKSGGDGDDNGGLMFPSLLGASDSNTEPTSLFGGEDNGTEDDDCAFPSLAPAQPSKRENALHAIGDTMPTAEALTTAGIFDF</sequence>
<dbReference type="EMBL" id="CAICTM010000199">
    <property type="protein sequence ID" value="CAB9504526.1"/>
    <property type="molecule type" value="Genomic_DNA"/>
</dbReference>